<dbReference type="EMBL" id="FZNR01000003">
    <property type="protein sequence ID" value="SNR53794.1"/>
    <property type="molecule type" value="Genomic_DNA"/>
</dbReference>
<keyword evidence="4" id="KW-1185">Reference proteome</keyword>
<organism evidence="3 4">
    <name type="scientific">Actinoplanes regularis</name>
    <dbReference type="NCBI Taxonomy" id="52697"/>
    <lineage>
        <taxon>Bacteria</taxon>
        <taxon>Bacillati</taxon>
        <taxon>Actinomycetota</taxon>
        <taxon>Actinomycetes</taxon>
        <taxon>Micromonosporales</taxon>
        <taxon>Micromonosporaceae</taxon>
        <taxon>Actinoplanes</taxon>
    </lineage>
</organism>
<dbReference type="PROSITE" id="PS51257">
    <property type="entry name" value="PROKAR_LIPOPROTEIN"/>
    <property type="match status" value="1"/>
</dbReference>
<accession>A0A238X627</accession>
<evidence type="ECO:0000313" key="4">
    <source>
        <dbReference type="Proteomes" id="UP000198415"/>
    </source>
</evidence>
<dbReference type="RefSeq" id="WP_089292727.1">
    <property type="nucleotide sequence ID" value="NZ_BOMU01000039.1"/>
</dbReference>
<dbReference type="Proteomes" id="UP000198415">
    <property type="component" value="Unassembled WGS sequence"/>
</dbReference>
<feature type="chain" id="PRO_5013394202" description="AMIN-like domain-containing protein" evidence="1">
    <location>
        <begin position="29"/>
        <end position="190"/>
    </location>
</feature>
<feature type="domain" description="AMIN-like" evidence="2">
    <location>
        <begin position="70"/>
        <end position="189"/>
    </location>
</feature>
<evidence type="ECO:0000259" key="2">
    <source>
        <dbReference type="Pfam" id="PF24837"/>
    </source>
</evidence>
<proteinExistence type="predicted"/>
<dbReference type="AlphaFoldDB" id="A0A238X627"/>
<evidence type="ECO:0000256" key="1">
    <source>
        <dbReference type="SAM" id="SignalP"/>
    </source>
</evidence>
<protein>
    <recommendedName>
        <fullName evidence="2">AMIN-like domain-containing protein</fullName>
    </recommendedName>
</protein>
<feature type="signal peptide" evidence="1">
    <location>
        <begin position="1"/>
        <end position="28"/>
    </location>
</feature>
<name>A0A238X627_9ACTN</name>
<dbReference type="InterPro" id="IPR056303">
    <property type="entry name" value="AMIN-like"/>
</dbReference>
<keyword evidence="1" id="KW-0732">Signal</keyword>
<reference evidence="3 4" key="1">
    <citation type="submission" date="2017-06" db="EMBL/GenBank/DDBJ databases">
        <authorList>
            <person name="Kim H.J."/>
            <person name="Triplett B.A."/>
        </authorList>
    </citation>
    <scope>NUCLEOTIDE SEQUENCE [LARGE SCALE GENOMIC DNA]</scope>
    <source>
        <strain evidence="3 4">DSM 43151</strain>
    </source>
</reference>
<dbReference type="Pfam" id="PF24837">
    <property type="entry name" value="AMIN-like"/>
    <property type="match status" value="1"/>
</dbReference>
<gene>
    <name evidence="3" type="ORF">SAMN06264365_10360</name>
</gene>
<evidence type="ECO:0000313" key="3">
    <source>
        <dbReference type="EMBL" id="SNR53794.1"/>
    </source>
</evidence>
<sequence length="190" mass="19706">MKGTIALIVITALAGVTGCAARNTPAPAATAAPAPTPTAVPTGTTNVAAVTWPTTPVTVTHQPAVPPVPVLEGVRYATHDGYDRIVLDIPGALPGYTAKYVTELRQDGSGDKVTIPGKAFLLIVLNPAQAHRDDGTATVTGTHRINLPGITSYAVIGDYEGYVSFALGLSAKRGFRIGELSNRIYFDIAV</sequence>